<dbReference type="Proteomes" id="UP000232323">
    <property type="component" value="Unassembled WGS sequence"/>
</dbReference>
<dbReference type="AlphaFoldDB" id="A0A250XK36"/>
<dbReference type="InterPro" id="IPR050382">
    <property type="entry name" value="MFS_Na/Anion_cotransporter"/>
</dbReference>
<dbReference type="InterPro" id="IPR020846">
    <property type="entry name" value="MFS_dom"/>
</dbReference>
<evidence type="ECO:0000256" key="1">
    <source>
        <dbReference type="ARBA" id="ARBA00004141"/>
    </source>
</evidence>
<feature type="transmembrane region" description="Helical" evidence="8">
    <location>
        <begin position="138"/>
        <end position="157"/>
    </location>
</feature>
<protein>
    <recommendedName>
        <fullName evidence="9">Major facilitator superfamily (MFS) profile domain-containing protein</fullName>
    </recommendedName>
</protein>
<keyword evidence="6 8" id="KW-0472">Membrane</keyword>
<comment type="caution">
    <text evidence="10">The sequence shown here is derived from an EMBL/GenBank/DDBJ whole genome shotgun (WGS) entry which is preliminary data.</text>
</comment>
<evidence type="ECO:0000256" key="2">
    <source>
        <dbReference type="ARBA" id="ARBA00022448"/>
    </source>
</evidence>
<dbReference type="GO" id="GO:0016020">
    <property type="term" value="C:membrane"/>
    <property type="evidence" value="ECO:0007669"/>
    <property type="project" value="UniProtKB-SubCell"/>
</dbReference>
<feature type="domain" description="Major facilitator superfamily (MFS) profile" evidence="9">
    <location>
        <begin position="69"/>
        <end position="480"/>
    </location>
</feature>
<feature type="transmembrane region" description="Helical" evidence="8">
    <location>
        <begin position="222"/>
        <end position="240"/>
    </location>
</feature>
<comment type="similarity">
    <text evidence="7">Belongs to the major facilitator superfamily. Sodium/anion cotransporter (TC 2.A.1.14) family.</text>
</comment>
<dbReference type="GO" id="GO:0015293">
    <property type="term" value="F:symporter activity"/>
    <property type="evidence" value="ECO:0007669"/>
    <property type="project" value="UniProtKB-KW"/>
</dbReference>
<keyword evidence="5 8" id="KW-1133">Transmembrane helix</keyword>
<keyword evidence="11" id="KW-1185">Reference proteome</keyword>
<evidence type="ECO:0000313" key="11">
    <source>
        <dbReference type="Proteomes" id="UP000232323"/>
    </source>
</evidence>
<evidence type="ECO:0000256" key="6">
    <source>
        <dbReference type="ARBA" id="ARBA00023136"/>
    </source>
</evidence>
<dbReference type="OrthoDB" id="2250022at2759"/>
<dbReference type="InterPro" id="IPR011701">
    <property type="entry name" value="MFS"/>
</dbReference>
<gene>
    <name evidence="10" type="ORF">CEUSTIGMA_g10818.t1</name>
</gene>
<proteinExistence type="inferred from homology"/>
<dbReference type="EMBL" id="BEGY01000098">
    <property type="protein sequence ID" value="GAX83393.1"/>
    <property type="molecule type" value="Genomic_DNA"/>
</dbReference>
<comment type="subcellular location">
    <subcellularLocation>
        <location evidence="1">Membrane</location>
        <topology evidence="1">Multi-pass membrane protein</topology>
    </subcellularLocation>
</comment>
<evidence type="ECO:0000313" key="10">
    <source>
        <dbReference type="EMBL" id="GAX83393.1"/>
    </source>
</evidence>
<evidence type="ECO:0000256" key="7">
    <source>
        <dbReference type="ARBA" id="ARBA00024362"/>
    </source>
</evidence>
<evidence type="ECO:0000256" key="5">
    <source>
        <dbReference type="ARBA" id="ARBA00022989"/>
    </source>
</evidence>
<feature type="transmembrane region" description="Helical" evidence="8">
    <location>
        <begin position="362"/>
        <end position="385"/>
    </location>
</feature>
<dbReference type="PROSITE" id="PS50850">
    <property type="entry name" value="MFS"/>
    <property type="match status" value="1"/>
</dbReference>
<keyword evidence="2" id="KW-0813">Transport</keyword>
<evidence type="ECO:0000256" key="8">
    <source>
        <dbReference type="SAM" id="Phobius"/>
    </source>
</evidence>
<dbReference type="FunFam" id="1.20.1250.20:FF:000003">
    <property type="entry name" value="Solute carrier family 17 member 3"/>
    <property type="match status" value="1"/>
</dbReference>
<feature type="transmembrane region" description="Helical" evidence="8">
    <location>
        <begin position="98"/>
        <end position="118"/>
    </location>
</feature>
<feature type="transmembrane region" description="Helical" evidence="8">
    <location>
        <begin position="424"/>
        <end position="448"/>
    </location>
</feature>
<organism evidence="10 11">
    <name type="scientific">Chlamydomonas eustigma</name>
    <dbReference type="NCBI Taxonomy" id="1157962"/>
    <lineage>
        <taxon>Eukaryota</taxon>
        <taxon>Viridiplantae</taxon>
        <taxon>Chlorophyta</taxon>
        <taxon>core chlorophytes</taxon>
        <taxon>Chlorophyceae</taxon>
        <taxon>CS clade</taxon>
        <taxon>Chlamydomonadales</taxon>
        <taxon>Chlamydomonadaceae</taxon>
        <taxon>Chlamydomonas</taxon>
    </lineage>
</organism>
<feature type="transmembrane region" description="Helical" evidence="8">
    <location>
        <begin position="391"/>
        <end position="412"/>
    </location>
</feature>
<dbReference type="Gene3D" id="1.20.1250.20">
    <property type="entry name" value="MFS general substrate transporter like domains"/>
    <property type="match status" value="2"/>
</dbReference>
<evidence type="ECO:0000259" key="9">
    <source>
        <dbReference type="PROSITE" id="PS50850"/>
    </source>
</evidence>
<evidence type="ECO:0000256" key="4">
    <source>
        <dbReference type="ARBA" id="ARBA00022847"/>
    </source>
</evidence>
<sequence>MLKTSKNLTDSKSKSLSGIANVASFVRIPLKRACINLSHHCADRLFVKLYANASPIRETLKQIQTKDKIIASACTAFVISNMDKVNISIAIMPMTQEFGWNSGAAGIIQSSFFAGYLLMQLPGGYFSTRLGGRRVLPIGLGTWSLATALSPVMAATLPTLALSRAMVGLGEAVAPTSIVDMIARIVRKEERASAVSLAFTGLHIGSIVGLLAAPALINAAGWRALFLAFGAAGLVWYIIFEALMLEVQTDDPETAAKLTSPMASSSTPDNESELNIPYRAFIRNRAVQALCFTHFANNWFHYTLLAWLPTYFTSVLNLEDLSEAAHTSLMPPIAGIICSLVAGPAADALIKSGWSVPLVRKVMQNIALLGPSACLLVACFLDGIMAGDKTLLVPLISLSLGLSSFSLAGLYCTHQDMSPKYAGAMLGLTNTTGAMAGVLSVSAVGIIYDHTSSWEAALLLPNIAIMLAGSLCFTLFGRNEAINFDLEDDSPLAVEKAIMPLKQYATSSISAAVHAVELLLPAPPKALVEAAKKARKAAELAASAMTEAADAIMHPRGDASDTATFSVTSMSSQQGMPEASSRQQAAYGTFGSGPLSTRNSFTSMVTTSLSGMQGRSSGSNSGPMLISLWTSASIMPDFDYQSSFEDAELYEAENEVERIMEEMRKKEGHH</sequence>
<dbReference type="PANTHER" id="PTHR11662:SF243">
    <property type="entry name" value="ANION TRANSPORTER 6, CHLOROPLASTIC-RELATED"/>
    <property type="match status" value="1"/>
</dbReference>
<keyword evidence="4" id="KW-0769">Symport</keyword>
<feature type="transmembrane region" description="Helical" evidence="8">
    <location>
        <begin position="454"/>
        <end position="476"/>
    </location>
</feature>
<dbReference type="PANTHER" id="PTHR11662">
    <property type="entry name" value="SOLUTE CARRIER FAMILY 17"/>
    <property type="match status" value="1"/>
</dbReference>
<reference evidence="10 11" key="1">
    <citation type="submission" date="2017-08" db="EMBL/GenBank/DDBJ databases">
        <title>Acidophilic green algal genome provides insights into adaptation to an acidic environment.</title>
        <authorList>
            <person name="Hirooka S."/>
            <person name="Hirose Y."/>
            <person name="Kanesaki Y."/>
            <person name="Higuchi S."/>
            <person name="Fujiwara T."/>
            <person name="Onuma R."/>
            <person name="Era A."/>
            <person name="Ohbayashi R."/>
            <person name="Uzuka A."/>
            <person name="Nozaki H."/>
            <person name="Yoshikawa H."/>
            <person name="Miyagishima S.Y."/>
        </authorList>
    </citation>
    <scope>NUCLEOTIDE SEQUENCE [LARGE SCALE GENOMIC DNA]</scope>
    <source>
        <strain evidence="10 11">NIES-2499</strain>
    </source>
</reference>
<dbReference type="InterPro" id="IPR036259">
    <property type="entry name" value="MFS_trans_sf"/>
</dbReference>
<dbReference type="SUPFAM" id="SSF103473">
    <property type="entry name" value="MFS general substrate transporter"/>
    <property type="match status" value="1"/>
</dbReference>
<keyword evidence="3 8" id="KW-0812">Transmembrane</keyword>
<dbReference type="FunFam" id="1.20.1250.20:FF:000272">
    <property type="entry name" value="Probable anion transporter 6, chloroplastic"/>
    <property type="match status" value="1"/>
</dbReference>
<dbReference type="Pfam" id="PF07690">
    <property type="entry name" value="MFS_1"/>
    <property type="match status" value="1"/>
</dbReference>
<name>A0A250XK36_9CHLO</name>
<evidence type="ECO:0000256" key="3">
    <source>
        <dbReference type="ARBA" id="ARBA00022692"/>
    </source>
</evidence>
<accession>A0A250XK36</accession>
<feature type="transmembrane region" description="Helical" evidence="8">
    <location>
        <begin position="194"/>
        <end position="216"/>
    </location>
</feature>
<dbReference type="STRING" id="1157962.A0A250XK36"/>